<keyword evidence="10" id="KW-0511">Multifunctional enzyme</keyword>
<comment type="catalytic activity">
    <reaction evidence="1">
        <text>a ribonucleoside 3'-phosphate + H2O = a ribonucleoside + phosphate</text>
        <dbReference type="Rhea" id="RHEA:10144"/>
        <dbReference type="ChEBI" id="CHEBI:13197"/>
        <dbReference type="ChEBI" id="CHEBI:15377"/>
        <dbReference type="ChEBI" id="CHEBI:18254"/>
        <dbReference type="ChEBI" id="CHEBI:43474"/>
        <dbReference type="EC" id="3.1.3.6"/>
    </reaction>
</comment>
<dbReference type="InterPro" id="IPR041827">
    <property type="entry name" value="CpdB_N"/>
</dbReference>
<keyword evidence="6" id="KW-0479">Metal-binding</keyword>
<organism evidence="14 15">
    <name type="scientific">Pseudoroseomonas ludipueritiae</name>
    <dbReference type="NCBI Taxonomy" id="198093"/>
    <lineage>
        <taxon>Bacteria</taxon>
        <taxon>Pseudomonadati</taxon>
        <taxon>Pseudomonadota</taxon>
        <taxon>Alphaproteobacteria</taxon>
        <taxon>Acetobacterales</taxon>
        <taxon>Acetobacteraceae</taxon>
        <taxon>Pseudoroseomonas</taxon>
    </lineage>
</organism>
<dbReference type="RefSeq" id="WP_187778612.1">
    <property type="nucleotide sequence ID" value="NZ_JACTUZ010000039.1"/>
</dbReference>
<dbReference type="EMBL" id="JACTUZ010000039">
    <property type="protein sequence ID" value="MBC9177491.1"/>
    <property type="molecule type" value="Genomic_DNA"/>
</dbReference>
<keyword evidence="9 11" id="KW-0378">Hydrolase</keyword>
<dbReference type="InterPro" id="IPR006146">
    <property type="entry name" value="5'-Nucleotdase_CS"/>
</dbReference>
<evidence type="ECO:0000256" key="2">
    <source>
        <dbReference type="ARBA" id="ARBA00001730"/>
    </source>
</evidence>
<dbReference type="PANTHER" id="PTHR11575:SF6">
    <property type="entry name" value="2',3'-CYCLIC-NUCLEOTIDE 2'-PHOSPHODIESTERASE_3'-NUCLEOTIDASE"/>
    <property type="match status" value="1"/>
</dbReference>
<feature type="signal peptide" evidence="11">
    <location>
        <begin position="1"/>
        <end position="28"/>
    </location>
</feature>
<sequence>MPSIFRRALLLSAAALPLALSEAPAAQAPAKLRLRLLETTDLHVNVYPYDYYRDRADDTVGLAKTASLITAARAEVPNALLFDNGDVIQGSPLGDYMAYSHGLKPGQVHPIIAAMNELGYLCGTLGNHEFNYGLDYLGVSLAGQNFPSVCANALKPDGTTLVPPTRVFTREMVDEAGQKHSLRIGVIGFVPPQIVQWDQANLNGKLTTIDIVEAARQYLPQLRAESDVVVALCHSGIAGGEPKAGAENAALHLAQVPGIDAILAGHQHLVFPGGDFANIPGVDAKRGTLHGVPAVMAGFWGSHLGVIDLVLEREGSAWKVADFGTEARPIYERAPDRKIVSKVDAAPAVLAAARTEHEATLAYVRQPVGETKGSINSYWALVADDPSVQIVSNAQSWYVRELARSAGMGDIPLLSAAAPFKAGGRGGPDYFTDVKPGPVAIKDVADIYLYPNTLRVVKVKGAQVREWLERSAGLFNRIDPALTAEQELINTKFPSYNFDIIDGVTYRIDVTQPSRYDNDGKVVAPEAHRIRDLAFNGKPIDDAQEFLVATNNYRAGGGGNFPGADGKTIVIEAPDLNRDVVVRYIVEQKTIDPSADGNWSFAPWPNTAVVSYVTGPGATAFRPAGLNVEPMGNTPEGFTKYRLGHAG</sequence>
<dbReference type="CDD" id="cd07410">
    <property type="entry name" value="MPP_CpdB_N"/>
    <property type="match status" value="1"/>
</dbReference>
<evidence type="ECO:0000256" key="8">
    <source>
        <dbReference type="ARBA" id="ARBA00022741"/>
    </source>
</evidence>
<evidence type="ECO:0000256" key="3">
    <source>
        <dbReference type="ARBA" id="ARBA00001968"/>
    </source>
</evidence>
<dbReference type="NCBIfam" id="NF006938">
    <property type="entry name" value="PRK09420.1"/>
    <property type="match status" value="1"/>
</dbReference>
<dbReference type="PRINTS" id="PR01607">
    <property type="entry name" value="APYRASEFAMLY"/>
</dbReference>
<dbReference type="PROSITE" id="PS00786">
    <property type="entry name" value="5_NUCLEOTIDASE_2"/>
    <property type="match status" value="1"/>
</dbReference>
<proteinExistence type="inferred from homology"/>
<dbReference type="InterPro" id="IPR036907">
    <property type="entry name" value="5'-Nucleotdase_C_sf"/>
</dbReference>
<evidence type="ECO:0000256" key="4">
    <source>
        <dbReference type="ARBA" id="ARBA00004196"/>
    </source>
</evidence>
<comment type="similarity">
    <text evidence="5 11">Belongs to the 5'-nucleotidase family.</text>
</comment>
<evidence type="ECO:0000256" key="1">
    <source>
        <dbReference type="ARBA" id="ARBA00000527"/>
    </source>
</evidence>
<evidence type="ECO:0000256" key="11">
    <source>
        <dbReference type="RuleBase" id="RU362119"/>
    </source>
</evidence>
<comment type="cofactor">
    <cofactor evidence="3">
        <name>a divalent metal cation</name>
        <dbReference type="ChEBI" id="CHEBI:60240"/>
    </cofactor>
</comment>
<evidence type="ECO:0000313" key="15">
    <source>
        <dbReference type="Proteomes" id="UP000603940"/>
    </source>
</evidence>
<dbReference type="InterPro" id="IPR006311">
    <property type="entry name" value="TAT_signal"/>
</dbReference>
<evidence type="ECO:0000256" key="6">
    <source>
        <dbReference type="ARBA" id="ARBA00022723"/>
    </source>
</evidence>
<dbReference type="Pfam" id="PF00149">
    <property type="entry name" value="Metallophos"/>
    <property type="match status" value="1"/>
</dbReference>
<dbReference type="Pfam" id="PF02872">
    <property type="entry name" value="5_nucleotid_C"/>
    <property type="match status" value="1"/>
</dbReference>
<evidence type="ECO:0000256" key="9">
    <source>
        <dbReference type="ARBA" id="ARBA00022801"/>
    </source>
</evidence>
<dbReference type="InterPro" id="IPR029052">
    <property type="entry name" value="Metallo-depent_PP-like"/>
</dbReference>
<accession>A0ABR7R6W7</accession>
<dbReference type="Proteomes" id="UP000603940">
    <property type="component" value="Unassembled WGS sequence"/>
</dbReference>
<keyword evidence="7 11" id="KW-0732">Signal</keyword>
<evidence type="ECO:0000256" key="5">
    <source>
        <dbReference type="ARBA" id="ARBA00006654"/>
    </source>
</evidence>
<dbReference type="InterPro" id="IPR006179">
    <property type="entry name" value="5_nucleotidase/apyrase"/>
</dbReference>
<evidence type="ECO:0000259" key="13">
    <source>
        <dbReference type="Pfam" id="PF02872"/>
    </source>
</evidence>
<feature type="chain" id="PRO_5044952102" evidence="11">
    <location>
        <begin position="29"/>
        <end position="647"/>
    </location>
</feature>
<dbReference type="Gene3D" id="3.90.780.10">
    <property type="entry name" value="5'-Nucleotidase, C-terminal domain"/>
    <property type="match status" value="1"/>
</dbReference>
<dbReference type="PANTHER" id="PTHR11575">
    <property type="entry name" value="5'-NUCLEOTIDASE-RELATED"/>
    <property type="match status" value="1"/>
</dbReference>
<comment type="catalytic activity">
    <reaction evidence="2">
        <text>a nucleoside 2',3'-cyclic phosphate + H2O = a nucleoside 3'-phosphate + H(+)</text>
        <dbReference type="Rhea" id="RHEA:19621"/>
        <dbReference type="ChEBI" id="CHEBI:15377"/>
        <dbReference type="ChEBI" id="CHEBI:15378"/>
        <dbReference type="ChEBI" id="CHEBI:66949"/>
        <dbReference type="ChEBI" id="CHEBI:66954"/>
        <dbReference type="EC" id="3.1.4.16"/>
    </reaction>
</comment>
<comment type="caution">
    <text evidence="14">The sequence shown here is derived from an EMBL/GenBank/DDBJ whole genome shotgun (WGS) entry which is preliminary data.</text>
</comment>
<evidence type="ECO:0000313" key="14">
    <source>
        <dbReference type="EMBL" id="MBC9177491.1"/>
    </source>
</evidence>
<evidence type="ECO:0000256" key="10">
    <source>
        <dbReference type="ARBA" id="ARBA00023268"/>
    </source>
</evidence>
<evidence type="ECO:0000256" key="7">
    <source>
        <dbReference type="ARBA" id="ARBA00022729"/>
    </source>
</evidence>
<dbReference type="InterPro" id="IPR008334">
    <property type="entry name" value="5'-Nucleotdase_C"/>
</dbReference>
<dbReference type="Gene3D" id="3.60.21.10">
    <property type="match status" value="1"/>
</dbReference>
<gene>
    <name evidence="14" type="ORF">IBL25_11125</name>
</gene>
<keyword evidence="15" id="KW-1185">Reference proteome</keyword>
<protein>
    <submittedName>
        <fullName evidence="14">Bifunctional 2',3'-cyclic-nucleotide 2'-phosphodiesterase/3'-nucleotidase</fullName>
    </submittedName>
</protein>
<dbReference type="InterPro" id="IPR004843">
    <property type="entry name" value="Calcineurin-like_PHP"/>
</dbReference>
<name>A0ABR7R6W7_9PROT</name>
<keyword evidence="8 11" id="KW-0547">Nucleotide-binding</keyword>
<dbReference type="SUPFAM" id="SSF55816">
    <property type="entry name" value="5'-nucleotidase (syn. UDP-sugar hydrolase), C-terminal domain"/>
    <property type="match status" value="1"/>
</dbReference>
<feature type="domain" description="Calcineurin-like phosphoesterase" evidence="12">
    <location>
        <begin position="35"/>
        <end position="268"/>
    </location>
</feature>
<comment type="subcellular location">
    <subcellularLocation>
        <location evidence="4">Cell envelope</location>
    </subcellularLocation>
</comment>
<dbReference type="PROSITE" id="PS51318">
    <property type="entry name" value="TAT"/>
    <property type="match status" value="1"/>
</dbReference>
<reference evidence="14 15" key="1">
    <citation type="journal article" date="2009" name="Int. J. Syst. Evol. Microbiol.">
        <title>Transfer of Teichococcus ludipueritiae and Muricoccus roseus to the genus Roseomonas, as Roseomonas ludipueritiae comb. nov. and Roseomonas rosea comb. nov., respectively, and emended description of the genus Roseomonas.</title>
        <authorList>
            <person name="Sanchez-Porro C."/>
            <person name="Gallego V."/>
            <person name="Busse H.J."/>
            <person name="Kampfer P."/>
            <person name="Ventosa A."/>
        </authorList>
    </citation>
    <scope>NUCLEOTIDE SEQUENCE [LARGE SCALE GENOMIC DNA]</scope>
    <source>
        <strain evidence="14 15">DSM 14915</strain>
    </source>
</reference>
<feature type="domain" description="5'-Nucleotidase C-terminal" evidence="13">
    <location>
        <begin position="431"/>
        <end position="562"/>
    </location>
</feature>
<evidence type="ECO:0000259" key="12">
    <source>
        <dbReference type="Pfam" id="PF00149"/>
    </source>
</evidence>
<dbReference type="SUPFAM" id="SSF56300">
    <property type="entry name" value="Metallo-dependent phosphatases"/>
    <property type="match status" value="1"/>
</dbReference>